<dbReference type="CDD" id="cd04662">
    <property type="entry name" value="NUDIX_Hydrolase"/>
    <property type="match status" value="1"/>
</dbReference>
<sequence>MAAVRSAGILLYRRSPALEVWIAHMGGPFWSGKDEAAWSIPKGIVETADVDGELAAAIREFTEEVGTAPPDVAYEPFGEFRQSSGKVVVVFAAETDFAPGTIVSNTFPLEWPPRSGTMQEFPEIDDARWVDIDEARVKLVKGQRAILDALEGRVGG</sequence>
<gene>
    <name evidence="2" type="ORF">GCM10017584_35930</name>
</gene>
<dbReference type="InterPro" id="IPR015797">
    <property type="entry name" value="NUDIX_hydrolase-like_dom_sf"/>
</dbReference>
<dbReference type="Gene3D" id="3.90.79.10">
    <property type="entry name" value="Nucleoside Triphosphate Pyrophosphohydrolase"/>
    <property type="match status" value="1"/>
</dbReference>
<feature type="domain" description="Nudix hydrolase" evidence="1">
    <location>
        <begin position="2"/>
        <end position="152"/>
    </location>
</feature>
<dbReference type="GO" id="GO:0006754">
    <property type="term" value="P:ATP biosynthetic process"/>
    <property type="evidence" value="ECO:0007669"/>
    <property type="project" value="TreeGrafter"/>
</dbReference>
<evidence type="ECO:0000313" key="3">
    <source>
        <dbReference type="Proteomes" id="UP001142372"/>
    </source>
</evidence>
<reference evidence="2" key="1">
    <citation type="journal article" date="2014" name="Int. J. Syst. Evol. Microbiol.">
        <title>Complete genome sequence of Corynebacterium casei LMG S-19264T (=DSM 44701T), isolated from a smear-ripened cheese.</title>
        <authorList>
            <consortium name="US DOE Joint Genome Institute (JGI-PGF)"/>
            <person name="Walter F."/>
            <person name="Albersmeier A."/>
            <person name="Kalinowski J."/>
            <person name="Ruckert C."/>
        </authorList>
    </citation>
    <scope>NUCLEOTIDE SEQUENCE</scope>
    <source>
        <strain evidence="2">VKM Ac-1401</strain>
    </source>
</reference>
<dbReference type="PANTHER" id="PTHR21340:SF7">
    <property type="entry name" value="NUDIX HYDROLASE DOMAIN-CONTAINING PROTEIN"/>
    <property type="match status" value="1"/>
</dbReference>
<dbReference type="GO" id="GO:0004081">
    <property type="term" value="F:bis(5'-nucleosyl)-tetraphosphatase (asymmetrical) activity"/>
    <property type="evidence" value="ECO:0007669"/>
    <property type="project" value="TreeGrafter"/>
</dbReference>
<organism evidence="2 3">
    <name type="scientific">Leifsonia poae</name>
    <dbReference type="NCBI Taxonomy" id="110933"/>
    <lineage>
        <taxon>Bacteria</taxon>
        <taxon>Bacillati</taxon>
        <taxon>Actinomycetota</taxon>
        <taxon>Actinomycetes</taxon>
        <taxon>Micrococcales</taxon>
        <taxon>Microbacteriaceae</taxon>
        <taxon>Leifsonia</taxon>
    </lineage>
</organism>
<protein>
    <submittedName>
        <fullName evidence="2">DNA mismatch repair protein MutT</fullName>
    </submittedName>
</protein>
<name>A0A9W6HCM0_9MICO</name>
<proteinExistence type="predicted"/>
<reference evidence="2" key="2">
    <citation type="submission" date="2023-01" db="EMBL/GenBank/DDBJ databases">
        <authorList>
            <person name="Sun Q."/>
            <person name="Evtushenko L."/>
        </authorList>
    </citation>
    <scope>NUCLEOTIDE SEQUENCE</scope>
    <source>
        <strain evidence="2">VKM Ac-1401</strain>
    </source>
</reference>
<dbReference type="GO" id="GO:0006167">
    <property type="term" value="P:AMP biosynthetic process"/>
    <property type="evidence" value="ECO:0007669"/>
    <property type="project" value="TreeGrafter"/>
</dbReference>
<evidence type="ECO:0000313" key="2">
    <source>
        <dbReference type="EMBL" id="GLJ78019.1"/>
    </source>
</evidence>
<dbReference type="EMBL" id="BSEN01000015">
    <property type="protein sequence ID" value="GLJ78019.1"/>
    <property type="molecule type" value="Genomic_DNA"/>
</dbReference>
<dbReference type="RefSeq" id="WP_271178616.1">
    <property type="nucleotide sequence ID" value="NZ_BAAAJO010000003.1"/>
</dbReference>
<dbReference type="PANTHER" id="PTHR21340">
    <property type="entry name" value="DIADENOSINE 5,5-P1,P4-TETRAPHOSPHATE PYROPHOSPHOHYDROLASE MUTT"/>
    <property type="match status" value="1"/>
</dbReference>
<dbReference type="Proteomes" id="UP001142372">
    <property type="component" value="Unassembled WGS sequence"/>
</dbReference>
<keyword evidence="3" id="KW-1185">Reference proteome</keyword>
<dbReference type="SUPFAM" id="SSF55811">
    <property type="entry name" value="Nudix"/>
    <property type="match status" value="1"/>
</dbReference>
<dbReference type="InterPro" id="IPR051325">
    <property type="entry name" value="Nudix_hydrolase_domain"/>
</dbReference>
<dbReference type="PROSITE" id="PS51462">
    <property type="entry name" value="NUDIX"/>
    <property type="match status" value="1"/>
</dbReference>
<evidence type="ECO:0000259" key="1">
    <source>
        <dbReference type="PROSITE" id="PS51462"/>
    </source>
</evidence>
<dbReference type="InterPro" id="IPR000086">
    <property type="entry name" value="NUDIX_hydrolase_dom"/>
</dbReference>
<accession>A0A9W6HCM0</accession>
<dbReference type="Pfam" id="PF00293">
    <property type="entry name" value="NUDIX"/>
    <property type="match status" value="1"/>
</dbReference>
<dbReference type="AlphaFoldDB" id="A0A9W6HCM0"/>
<comment type="caution">
    <text evidence="2">The sequence shown here is derived from an EMBL/GenBank/DDBJ whole genome shotgun (WGS) entry which is preliminary data.</text>
</comment>